<reference evidence="11 12" key="2">
    <citation type="submission" date="2018-06" db="EMBL/GenBank/DDBJ databases">
        <title>Metagenomic assembly of (sub)arctic Cyanobacteria and their associated microbiome from non-axenic cultures.</title>
        <authorList>
            <person name="Baurain D."/>
        </authorList>
    </citation>
    <scope>NUCLEOTIDE SEQUENCE [LARGE SCALE GENOMIC DNA]</scope>
    <source>
        <strain evidence="11">ULC129bin1</strain>
    </source>
</reference>
<evidence type="ECO:0000256" key="8">
    <source>
        <dbReference type="ARBA" id="ARBA00038120"/>
    </source>
</evidence>
<evidence type="ECO:0000256" key="2">
    <source>
        <dbReference type="ARBA" id="ARBA00022475"/>
    </source>
</evidence>
<evidence type="ECO:0000313" key="11">
    <source>
        <dbReference type="EMBL" id="PZO13803.1"/>
    </source>
</evidence>
<dbReference type="NCBIfam" id="TIGR04283">
    <property type="entry name" value="glyco_like_mftF"/>
    <property type="match status" value="1"/>
</dbReference>
<evidence type="ECO:0000256" key="6">
    <source>
        <dbReference type="ARBA" id="ARBA00037281"/>
    </source>
</evidence>
<dbReference type="PANTHER" id="PTHR43646">
    <property type="entry name" value="GLYCOSYLTRANSFERASE"/>
    <property type="match status" value="1"/>
</dbReference>
<reference evidence="12" key="1">
    <citation type="submission" date="2018-04" db="EMBL/GenBank/DDBJ databases">
        <authorList>
            <person name="Cornet L."/>
        </authorList>
    </citation>
    <scope>NUCLEOTIDE SEQUENCE [LARGE SCALE GENOMIC DNA]</scope>
</reference>
<evidence type="ECO:0000256" key="7">
    <source>
        <dbReference type="ARBA" id="ARBA00037904"/>
    </source>
</evidence>
<comment type="similarity">
    <text evidence="8">Belongs to the glycosyltransferase 2 family. CrtQ subfamily.</text>
</comment>
<evidence type="ECO:0000259" key="10">
    <source>
        <dbReference type="Pfam" id="PF00535"/>
    </source>
</evidence>
<keyword evidence="4 11" id="KW-0808">Transferase</keyword>
<dbReference type="InterPro" id="IPR001173">
    <property type="entry name" value="Glyco_trans_2-like"/>
</dbReference>
<dbReference type="GO" id="GO:0016757">
    <property type="term" value="F:glycosyltransferase activity"/>
    <property type="evidence" value="ECO:0007669"/>
    <property type="project" value="UniProtKB-KW"/>
</dbReference>
<evidence type="ECO:0000256" key="9">
    <source>
        <dbReference type="ARBA" id="ARBA00040345"/>
    </source>
</evidence>
<evidence type="ECO:0000256" key="4">
    <source>
        <dbReference type="ARBA" id="ARBA00022679"/>
    </source>
</evidence>
<accession>A0A2W4TYA4</accession>
<evidence type="ECO:0000256" key="5">
    <source>
        <dbReference type="ARBA" id="ARBA00023136"/>
    </source>
</evidence>
<dbReference type="Gene3D" id="3.90.550.10">
    <property type="entry name" value="Spore Coat Polysaccharide Biosynthesis Protein SpsA, Chain A"/>
    <property type="match status" value="1"/>
</dbReference>
<sequence length="251" mass="27894">MALRSNVSIIIPTLNEGAYLARSLRHLMLLDPPAKEIIVVDGGSTDNTLEIVRKSEIFAVQKVCLLSSLAGRSHQMNAGASQATGDILCFLHADTLVPDDLVAVIAETLSDSKIACGGFISIMAGPTQTRWSTTLHNALKTYYAPLLFRPVQFFRGLRLLFGDQVMFCRYQDFWDCDGFDSTLPIMEDADLCVRLAKKGKIKQVNRTVQSSDRRVAQWGVLKANFIYLAIGSLWGMGVSAVRLKRFYEDIR</sequence>
<dbReference type="PANTHER" id="PTHR43646:SF2">
    <property type="entry name" value="GLYCOSYLTRANSFERASE 2-LIKE DOMAIN-CONTAINING PROTEIN"/>
    <property type="match status" value="1"/>
</dbReference>
<comment type="caution">
    <text evidence="11">The sequence shown here is derived from an EMBL/GenBank/DDBJ whole genome shotgun (WGS) entry which is preliminary data.</text>
</comment>
<dbReference type="EMBL" id="QBMC01000118">
    <property type="protein sequence ID" value="PZO13803.1"/>
    <property type="molecule type" value="Genomic_DNA"/>
</dbReference>
<evidence type="ECO:0000256" key="1">
    <source>
        <dbReference type="ARBA" id="ARBA00004236"/>
    </source>
</evidence>
<evidence type="ECO:0000313" key="12">
    <source>
        <dbReference type="Proteomes" id="UP000249354"/>
    </source>
</evidence>
<dbReference type="Pfam" id="PF00535">
    <property type="entry name" value="Glycos_transf_2"/>
    <property type="match status" value="1"/>
</dbReference>
<organism evidence="11 12">
    <name type="scientific">Leptolyngbya foveolarum</name>
    <dbReference type="NCBI Taxonomy" id="47253"/>
    <lineage>
        <taxon>Bacteria</taxon>
        <taxon>Bacillati</taxon>
        <taxon>Cyanobacteriota</taxon>
        <taxon>Cyanophyceae</taxon>
        <taxon>Leptolyngbyales</taxon>
        <taxon>Leptolyngbyaceae</taxon>
        <taxon>Leptolyngbya group</taxon>
        <taxon>Leptolyngbya</taxon>
    </lineage>
</organism>
<comment type="subcellular location">
    <subcellularLocation>
        <location evidence="1">Cell membrane</location>
    </subcellularLocation>
</comment>
<proteinExistence type="inferred from homology"/>
<dbReference type="GO" id="GO:0005886">
    <property type="term" value="C:plasma membrane"/>
    <property type="evidence" value="ECO:0007669"/>
    <property type="project" value="UniProtKB-SubCell"/>
</dbReference>
<evidence type="ECO:0000256" key="3">
    <source>
        <dbReference type="ARBA" id="ARBA00022676"/>
    </source>
</evidence>
<gene>
    <name evidence="11" type="ORF">DCF25_15715</name>
</gene>
<dbReference type="SUPFAM" id="SSF53448">
    <property type="entry name" value="Nucleotide-diphospho-sugar transferases"/>
    <property type="match status" value="1"/>
</dbReference>
<name>A0A2W4TYA4_9CYAN</name>
<comment type="function">
    <text evidence="6">Catalyzes the glycosylation of 4,4'-diaponeurosporenoate, i.e. the esterification of glucose at the C1'' position with the carboxyl group of 4,4'-diaponeurosporenic acid, to form glycosyl-4,4'-diaponeurosporenoate. This is a step in the biosynthesis of staphyloxanthin, an orange pigment present in most staphylococci strains.</text>
</comment>
<keyword evidence="2" id="KW-1003">Cell membrane</keyword>
<feature type="domain" description="Glycosyltransferase 2-like" evidence="10">
    <location>
        <begin position="8"/>
        <end position="142"/>
    </location>
</feature>
<dbReference type="AlphaFoldDB" id="A0A2W4TYA4"/>
<dbReference type="Proteomes" id="UP000249354">
    <property type="component" value="Unassembled WGS sequence"/>
</dbReference>
<protein>
    <recommendedName>
        <fullName evidence="9">4,4'-diaponeurosporenoate glycosyltransferase</fullName>
    </recommendedName>
</protein>
<dbReference type="InterPro" id="IPR026461">
    <property type="entry name" value="Trfase_2_rSAM/seldom_assoc"/>
</dbReference>
<comment type="pathway">
    <text evidence="7">Carotenoid biosynthesis; staphyloxanthin biosynthesis; staphyloxanthin from farnesyl diphosphate: step 4/5.</text>
</comment>
<keyword evidence="3" id="KW-0328">Glycosyltransferase</keyword>
<dbReference type="InterPro" id="IPR029044">
    <property type="entry name" value="Nucleotide-diphossugar_trans"/>
</dbReference>
<keyword evidence="5" id="KW-0472">Membrane</keyword>
<dbReference type="CDD" id="cd02522">
    <property type="entry name" value="GT_2_like_a"/>
    <property type="match status" value="1"/>
</dbReference>